<evidence type="ECO:0000313" key="2">
    <source>
        <dbReference type="Proteomes" id="UP000473681"/>
    </source>
</evidence>
<dbReference type="Gene3D" id="2.30.130.30">
    <property type="entry name" value="Hypothetical protein"/>
    <property type="match status" value="1"/>
</dbReference>
<reference evidence="1 2" key="1">
    <citation type="submission" date="2019-04" db="EMBL/GenBank/DDBJ databases">
        <title>Genome sequencing of Clostridium botulinum Groups I-IV and Clostridium butyricum.</title>
        <authorList>
            <person name="Brunt J."/>
            <person name="Van Vliet A.H.M."/>
            <person name="Stringer S.C."/>
            <person name="Carter A.T."/>
            <person name="Peck M.W."/>
        </authorList>
    </citation>
    <scope>NUCLEOTIDE SEQUENCE [LARGE SCALE GENOMIC DNA]</scope>
    <source>
        <strain evidence="1 2">CB-K-33E</strain>
    </source>
</reference>
<gene>
    <name evidence="1" type="ORF">FDB51_07990</name>
</gene>
<proteinExistence type="predicted"/>
<dbReference type="Proteomes" id="UP000473681">
    <property type="component" value="Unassembled WGS sequence"/>
</dbReference>
<dbReference type="OrthoDB" id="1700487at2"/>
<dbReference type="RefSeq" id="WP_080372292.1">
    <property type="nucleotide sequence ID" value="NZ_LFPG01000025.1"/>
</dbReference>
<evidence type="ECO:0000313" key="1">
    <source>
        <dbReference type="EMBL" id="NFN35070.1"/>
    </source>
</evidence>
<dbReference type="AlphaFoldDB" id="A0A6B4RTS0"/>
<protein>
    <submittedName>
        <fullName evidence="1">DUF3850 domain-containing protein</fullName>
    </submittedName>
</protein>
<comment type="caution">
    <text evidence="1">The sequence shown here is derived from an EMBL/GenBank/DDBJ whole genome shotgun (WGS) entry which is preliminary data.</text>
</comment>
<organism evidence="1 2">
    <name type="scientific">Clostridium botulinum</name>
    <dbReference type="NCBI Taxonomy" id="1491"/>
    <lineage>
        <taxon>Bacteria</taxon>
        <taxon>Bacillati</taxon>
        <taxon>Bacillota</taxon>
        <taxon>Clostridia</taxon>
        <taxon>Eubacteriales</taxon>
        <taxon>Clostridiaceae</taxon>
        <taxon>Clostridium</taxon>
    </lineage>
</organism>
<dbReference type="SUPFAM" id="SSF88697">
    <property type="entry name" value="PUA domain-like"/>
    <property type="match status" value="1"/>
</dbReference>
<dbReference type="EMBL" id="SWVK01000009">
    <property type="protein sequence ID" value="NFN35070.1"/>
    <property type="molecule type" value="Genomic_DNA"/>
</dbReference>
<name>A0A6B4RTS0_CLOBO</name>
<dbReference type="Pfam" id="PF12961">
    <property type="entry name" value="DUF3850"/>
    <property type="match status" value="1"/>
</dbReference>
<sequence>MDIHYLKILPQYFKAVVEGKKKFEIRKNDRDYKVGDFIILNEFDGQIYTGNSLPVRITYILQGGQYGLEEGYMILSIEENFNIDLVKERMKNMGLRKDDPVYYKVKLNELINQALENGLTITGKHLSNGIMLCFEADNGEMAGVKLTGEI</sequence>
<dbReference type="InterPro" id="IPR015947">
    <property type="entry name" value="PUA-like_sf"/>
</dbReference>
<dbReference type="InterPro" id="IPR039440">
    <property type="entry name" value="DUF3850"/>
</dbReference>
<accession>A0A6B4RTS0</accession>